<evidence type="ECO:0000256" key="6">
    <source>
        <dbReference type="ARBA" id="ARBA00023141"/>
    </source>
</evidence>
<keyword evidence="4 8" id="KW-0028">Amino-acid biosynthesis</keyword>
<comment type="similarity">
    <text evidence="3 8">Belongs to the TrpF family.</text>
</comment>
<dbReference type="SUPFAM" id="SSF51366">
    <property type="entry name" value="Ribulose-phoshate binding barrel"/>
    <property type="match status" value="1"/>
</dbReference>
<name>A0A133UGD8_9EURY</name>
<dbReference type="HAMAP" id="MF_00135">
    <property type="entry name" value="PRAI"/>
    <property type="match status" value="1"/>
</dbReference>
<comment type="caution">
    <text evidence="10">The sequence shown here is derived from an EMBL/GenBank/DDBJ whole genome shotgun (WGS) entry which is preliminary data.</text>
</comment>
<evidence type="ECO:0000259" key="9">
    <source>
        <dbReference type="Pfam" id="PF00697"/>
    </source>
</evidence>
<accession>A0A133UGD8</accession>
<dbReference type="InterPro" id="IPR013785">
    <property type="entry name" value="Aldolase_TIM"/>
</dbReference>
<dbReference type="PANTHER" id="PTHR42894:SF1">
    <property type="entry name" value="N-(5'-PHOSPHORIBOSYL)ANTHRANILATE ISOMERASE"/>
    <property type="match status" value="1"/>
</dbReference>
<evidence type="ECO:0000256" key="4">
    <source>
        <dbReference type="ARBA" id="ARBA00022605"/>
    </source>
</evidence>
<evidence type="ECO:0000313" key="10">
    <source>
        <dbReference type="EMBL" id="KXA93292.1"/>
    </source>
</evidence>
<dbReference type="CDD" id="cd00405">
    <property type="entry name" value="PRAI"/>
    <property type="match status" value="1"/>
</dbReference>
<keyword evidence="7 8" id="KW-0413">Isomerase</keyword>
<sequence>MVRVKLCGHTRPDDARLADELGADMIGIIVGVSVPTPREVSLVQARRILDSISGDVETVTVTMPESFEDGRDLALKLDVDYLQIHSSLPPSELRKLREGTEKKIIGVSKVTQGSSESQNQISRAKNIAQASDLLLLDTEVEAAGGTGEVHDWGISREIVREVDVPVILAGGLNPFNVGEAIREVEPYGVDVASGVEVEDGKKDPELVRKFIQNARG</sequence>
<organism evidence="10 11">
    <name type="scientific">candidate division MSBL1 archaeon SCGC-AAA259E19</name>
    <dbReference type="NCBI Taxonomy" id="1698264"/>
    <lineage>
        <taxon>Archaea</taxon>
        <taxon>Methanobacteriati</taxon>
        <taxon>Methanobacteriota</taxon>
        <taxon>candidate division MSBL1</taxon>
    </lineage>
</organism>
<evidence type="ECO:0000256" key="1">
    <source>
        <dbReference type="ARBA" id="ARBA00001164"/>
    </source>
</evidence>
<evidence type="ECO:0000313" key="11">
    <source>
        <dbReference type="Proteomes" id="UP000070284"/>
    </source>
</evidence>
<dbReference type="AlphaFoldDB" id="A0A133UGD8"/>
<dbReference type="UniPathway" id="UPA00035">
    <property type="reaction ID" value="UER00042"/>
</dbReference>
<evidence type="ECO:0000256" key="2">
    <source>
        <dbReference type="ARBA" id="ARBA00004664"/>
    </source>
</evidence>
<dbReference type="Pfam" id="PF00697">
    <property type="entry name" value="PRAI"/>
    <property type="match status" value="1"/>
</dbReference>
<feature type="domain" description="N-(5'phosphoribosyl) anthranilate isomerase (PRAI)" evidence="9">
    <location>
        <begin position="5"/>
        <end position="213"/>
    </location>
</feature>
<dbReference type="PANTHER" id="PTHR42894">
    <property type="entry name" value="N-(5'-PHOSPHORIBOSYL)ANTHRANILATE ISOMERASE"/>
    <property type="match status" value="1"/>
</dbReference>
<protein>
    <recommendedName>
        <fullName evidence="8">N-(5'-phosphoribosyl)anthranilate isomerase</fullName>
        <shortName evidence="8">PRAI</shortName>
        <ecNumber evidence="8">5.3.1.24</ecNumber>
    </recommendedName>
</protein>
<evidence type="ECO:0000256" key="7">
    <source>
        <dbReference type="ARBA" id="ARBA00023235"/>
    </source>
</evidence>
<dbReference type="Gene3D" id="3.20.20.70">
    <property type="entry name" value="Aldolase class I"/>
    <property type="match status" value="1"/>
</dbReference>
<keyword evidence="5 8" id="KW-0822">Tryptophan biosynthesis</keyword>
<dbReference type="GO" id="GO:0000162">
    <property type="term" value="P:L-tryptophan biosynthetic process"/>
    <property type="evidence" value="ECO:0007669"/>
    <property type="project" value="UniProtKB-UniRule"/>
</dbReference>
<gene>
    <name evidence="8" type="primary">trpF</name>
    <name evidence="10" type="ORF">AKJ65_06450</name>
</gene>
<keyword evidence="11" id="KW-1185">Reference proteome</keyword>
<evidence type="ECO:0000256" key="8">
    <source>
        <dbReference type="HAMAP-Rule" id="MF_00135"/>
    </source>
</evidence>
<comment type="catalytic activity">
    <reaction evidence="1 8">
        <text>N-(5-phospho-beta-D-ribosyl)anthranilate = 1-(2-carboxyphenylamino)-1-deoxy-D-ribulose 5-phosphate</text>
        <dbReference type="Rhea" id="RHEA:21540"/>
        <dbReference type="ChEBI" id="CHEBI:18277"/>
        <dbReference type="ChEBI" id="CHEBI:58613"/>
        <dbReference type="EC" id="5.3.1.24"/>
    </reaction>
</comment>
<dbReference type="GO" id="GO:0004640">
    <property type="term" value="F:phosphoribosylanthranilate isomerase activity"/>
    <property type="evidence" value="ECO:0007669"/>
    <property type="project" value="UniProtKB-UniRule"/>
</dbReference>
<dbReference type="Proteomes" id="UP000070284">
    <property type="component" value="Unassembled WGS sequence"/>
</dbReference>
<dbReference type="InterPro" id="IPR044643">
    <property type="entry name" value="TrpF_fam"/>
</dbReference>
<keyword evidence="6 8" id="KW-0057">Aromatic amino acid biosynthesis</keyword>
<reference evidence="10 11" key="1">
    <citation type="journal article" date="2016" name="Sci. Rep.">
        <title>Metabolic traits of an uncultured archaeal lineage -MSBL1- from brine pools of the Red Sea.</title>
        <authorList>
            <person name="Mwirichia R."/>
            <person name="Alam I."/>
            <person name="Rashid M."/>
            <person name="Vinu M."/>
            <person name="Ba-Alawi W."/>
            <person name="Anthony Kamau A."/>
            <person name="Kamanda Ngugi D."/>
            <person name="Goker M."/>
            <person name="Klenk H.P."/>
            <person name="Bajic V."/>
            <person name="Stingl U."/>
        </authorList>
    </citation>
    <scope>NUCLEOTIDE SEQUENCE [LARGE SCALE GENOMIC DNA]</scope>
    <source>
        <strain evidence="10">SCGC-AAA259E19</strain>
    </source>
</reference>
<evidence type="ECO:0000256" key="5">
    <source>
        <dbReference type="ARBA" id="ARBA00022822"/>
    </source>
</evidence>
<dbReference type="InterPro" id="IPR001240">
    <property type="entry name" value="PRAI_dom"/>
</dbReference>
<dbReference type="PATRIC" id="fig|1698264.3.peg.305"/>
<dbReference type="EMBL" id="LHXO01000114">
    <property type="protein sequence ID" value="KXA93292.1"/>
    <property type="molecule type" value="Genomic_DNA"/>
</dbReference>
<evidence type="ECO:0000256" key="3">
    <source>
        <dbReference type="ARBA" id="ARBA00007571"/>
    </source>
</evidence>
<proteinExistence type="inferred from homology"/>
<comment type="pathway">
    <text evidence="2 8">Amino-acid biosynthesis; L-tryptophan biosynthesis; L-tryptophan from chorismate: step 3/5.</text>
</comment>
<dbReference type="InterPro" id="IPR011060">
    <property type="entry name" value="RibuloseP-bd_barrel"/>
</dbReference>
<dbReference type="EC" id="5.3.1.24" evidence="8"/>